<keyword evidence="2" id="KW-1185">Reference proteome</keyword>
<dbReference type="Gene3D" id="1.20.5.300">
    <property type="match status" value="1"/>
</dbReference>
<reference evidence="1 2" key="1">
    <citation type="submission" date="2024-02" db="EMBL/GenBank/DDBJ databases">
        <authorList>
            <person name="Chen Y."/>
            <person name="Shah S."/>
            <person name="Dougan E. K."/>
            <person name="Thang M."/>
            <person name="Chan C."/>
        </authorList>
    </citation>
    <scope>NUCLEOTIDE SEQUENCE [LARGE SCALE GENOMIC DNA]</scope>
</reference>
<accession>A0ABP0J243</accession>
<organism evidence="1 2">
    <name type="scientific">Durusdinium trenchii</name>
    <dbReference type="NCBI Taxonomy" id="1381693"/>
    <lineage>
        <taxon>Eukaryota</taxon>
        <taxon>Sar</taxon>
        <taxon>Alveolata</taxon>
        <taxon>Dinophyceae</taxon>
        <taxon>Suessiales</taxon>
        <taxon>Symbiodiniaceae</taxon>
        <taxon>Durusdinium</taxon>
    </lineage>
</organism>
<evidence type="ECO:0000313" key="1">
    <source>
        <dbReference type="EMBL" id="CAK9008411.1"/>
    </source>
</evidence>
<comment type="caution">
    <text evidence="1">The sequence shown here is derived from an EMBL/GenBank/DDBJ whole genome shotgun (WGS) entry which is preliminary data.</text>
</comment>
<gene>
    <name evidence="1" type="ORF">SCF082_LOCUS9849</name>
</gene>
<proteinExistence type="predicted"/>
<evidence type="ECO:0000313" key="2">
    <source>
        <dbReference type="Proteomes" id="UP001642464"/>
    </source>
</evidence>
<dbReference type="Proteomes" id="UP001642464">
    <property type="component" value="Unassembled WGS sequence"/>
</dbReference>
<protein>
    <submittedName>
        <fullName evidence="1">Uncharacterized protein</fullName>
    </submittedName>
</protein>
<name>A0ABP0J243_9DINO</name>
<sequence length="147" mass="16669">MDEAQAEEENPDGPDALGNLLQHFRGELQAGGVVRADAALSKAELDAQMTELGNRLDTRQKMNGCLFRRVQMLEEVLQLERQKRGALLADMSGFLTPRTAKDEVPQLQDISAQLLAWRVMMSTRMWLSGSTFKKEDEEVHDEDFEQF</sequence>
<dbReference type="EMBL" id="CAXAMM010005747">
    <property type="protein sequence ID" value="CAK9008411.1"/>
    <property type="molecule type" value="Genomic_DNA"/>
</dbReference>